<dbReference type="Proteomes" id="UP000828048">
    <property type="component" value="Chromosome 4"/>
</dbReference>
<name>A0ACB7Z701_9ERIC</name>
<evidence type="ECO:0000313" key="1">
    <source>
        <dbReference type="EMBL" id="KAH7861426.1"/>
    </source>
</evidence>
<accession>A0ACB7Z701</accession>
<comment type="caution">
    <text evidence="1">The sequence shown here is derived from an EMBL/GenBank/DDBJ whole genome shotgun (WGS) entry which is preliminary data.</text>
</comment>
<gene>
    <name evidence="1" type="ORF">Vadar_026005</name>
</gene>
<dbReference type="EMBL" id="CM037154">
    <property type="protein sequence ID" value="KAH7861426.1"/>
    <property type="molecule type" value="Genomic_DNA"/>
</dbReference>
<evidence type="ECO:0000313" key="2">
    <source>
        <dbReference type="Proteomes" id="UP000828048"/>
    </source>
</evidence>
<sequence length="979" mass="108424">MGLISLFRGKDVRRFIKRKDSDAGEAGKALEELRGALYSELRTSEGAKRQQQRLCGPVVALTFNFLVAILALAVVSVGVAVATVTDLEFNLFGACIAIAWIIPSSINKILWSNLQQQGNWTALALMWKTTPVTIFFLVALMPWLDPPGGFSFVWNLSNSSAVLISALLGFLLQWSGALALGATSATSHVVLGQFKTCVILLGGYVLFDSDPGFVSICGAVAALFGMSVYTSLNLKESKESSLSDQISKQNSFSLKPKSTEDTTEETDVKDDSNVVHSRRSPQPPFIRRQPTHQMAATTLSKRKGTKTQKPPPKKKQRNEPLPSIKKQRNESKSVKNKNPKKEDLFSDSDDMDEMVEEHGHMDEDQQGSDSVSEMSSDGDDPLADDFLQGSDDGSDDGEKGLDLDSDSDGPDIAGAAAKLDKDRVGQEEDARKEWIDNIKEGPDEFRLPTKEEIEEEANRPPDLQNLQRRIKEVVRVLSNFKSLRQEGATRKDYVEQLTMDLGSYYGYNEFLIGALVEMFPVNELMELIEAFEKPRPICLRTNTLKARRRDLAGVLLNRGVNLDPLSKWSKVGLVVYDSQVPIGATPEYMAGYYMLQSASSFLPVMALAPQEKERIVDMAAAPGGKTTYISAIMKNSGIVYANEMKESRLKSLTANLQRMGVTNTIVCNYDGRELPKALGQNTVDRVLLDAPCSGTGVISKDESVKTSKTLDDIHKCAHLQKELILAAIDMVDANSKSGGYIVYSTCSIMIPENEAVIDYALRKRDVKLVPCGLDFGRPGFIRFRESRFHPSLEKTRRFYPHVQNMDGFFVAKLKKMSNSKPTPTASEPSETVEQDPGPVDSIDTNSDEEGFQRRSSIESAIAKDTESTITESKESNMKKTKESGNLQNSFPEKRKNKPKYDAKYWKEKKQQRLSREEISKAREEKRQALREGKKKAEGKQRAANLALFVAFAKAKPKALIFATSDASFLSVVGVGDGKH</sequence>
<protein>
    <submittedName>
        <fullName evidence="1">Uncharacterized protein</fullName>
    </submittedName>
</protein>
<organism evidence="1 2">
    <name type="scientific">Vaccinium darrowii</name>
    <dbReference type="NCBI Taxonomy" id="229202"/>
    <lineage>
        <taxon>Eukaryota</taxon>
        <taxon>Viridiplantae</taxon>
        <taxon>Streptophyta</taxon>
        <taxon>Embryophyta</taxon>
        <taxon>Tracheophyta</taxon>
        <taxon>Spermatophyta</taxon>
        <taxon>Magnoliopsida</taxon>
        <taxon>eudicotyledons</taxon>
        <taxon>Gunneridae</taxon>
        <taxon>Pentapetalae</taxon>
        <taxon>asterids</taxon>
        <taxon>Ericales</taxon>
        <taxon>Ericaceae</taxon>
        <taxon>Vaccinioideae</taxon>
        <taxon>Vaccinieae</taxon>
        <taxon>Vaccinium</taxon>
    </lineage>
</organism>
<keyword evidence="2" id="KW-1185">Reference proteome</keyword>
<proteinExistence type="predicted"/>
<reference evidence="1 2" key="1">
    <citation type="journal article" date="2021" name="Hortic Res">
        <title>High-quality reference genome and annotation aids understanding of berry development for evergreen blueberry (Vaccinium darrowii).</title>
        <authorList>
            <person name="Yu J."/>
            <person name="Hulse-Kemp A.M."/>
            <person name="Babiker E."/>
            <person name="Staton M."/>
        </authorList>
    </citation>
    <scope>NUCLEOTIDE SEQUENCE [LARGE SCALE GENOMIC DNA]</scope>
    <source>
        <strain evidence="2">cv. NJ 8807/NJ 8810</strain>
        <tissue evidence="1">Young leaf</tissue>
    </source>
</reference>